<dbReference type="Pfam" id="PF19236">
    <property type="entry name" value="ADAMTS_CR_3"/>
    <property type="match status" value="1"/>
</dbReference>
<feature type="chain" id="PRO_5034037173" description="Papilin" evidence="13">
    <location>
        <begin position="20"/>
        <end position="1471"/>
    </location>
</feature>
<feature type="region of interest" description="Disordered" evidence="12">
    <location>
        <begin position="696"/>
        <end position="723"/>
    </location>
</feature>
<feature type="region of interest" description="Disordered" evidence="12">
    <location>
        <begin position="995"/>
        <end position="1074"/>
    </location>
</feature>
<dbReference type="PROSITE" id="PS50900">
    <property type="entry name" value="PLAC"/>
    <property type="match status" value="1"/>
</dbReference>
<dbReference type="InterPro" id="IPR003599">
    <property type="entry name" value="Ig_sub"/>
</dbReference>
<feature type="compositionally biased region" description="Polar residues" evidence="12">
    <location>
        <begin position="921"/>
        <end position="947"/>
    </location>
</feature>
<feature type="disulfide bond" evidence="11">
    <location>
        <begin position="54"/>
        <end position="65"/>
    </location>
</feature>
<dbReference type="Gene3D" id="2.20.100.10">
    <property type="entry name" value="Thrombospondin type-1 (TSP1) repeat"/>
    <property type="match status" value="5"/>
</dbReference>
<feature type="region of interest" description="Disordered" evidence="12">
    <location>
        <begin position="849"/>
        <end position="890"/>
    </location>
</feature>
<dbReference type="Pfam" id="PF08686">
    <property type="entry name" value="PLAC"/>
    <property type="match status" value="1"/>
</dbReference>
<gene>
    <name evidence="17" type="primary">PAPLN</name>
    <name evidence="17" type="synonym">paplna</name>
</gene>
<keyword evidence="2" id="KW-0964">Secreted</keyword>
<dbReference type="InterPro" id="IPR013783">
    <property type="entry name" value="Ig-like_fold"/>
</dbReference>
<dbReference type="InterPro" id="IPR002223">
    <property type="entry name" value="Kunitz_BPTI"/>
</dbReference>
<dbReference type="GO" id="GO:0004222">
    <property type="term" value="F:metalloendopeptidase activity"/>
    <property type="evidence" value="ECO:0007669"/>
    <property type="project" value="TreeGrafter"/>
</dbReference>
<accession>A0A8C4T6Z2</accession>
<feature type="region of interest" description="Disordered" evidence="12">
    <location>
        <begin position="921"/>
        <end position="949"/>
    </location>
</feature>
<dbReference type="FunFam" id="2.20.100.10:FF:000001">
    <property type="entry name" value="semaphorin-5A isoform X1"/>
    <property type="match status" value="1"/>
</dbReference>
<evidence type="ECO:0000256" key="5">
    <source>
        <dbReference type="ARBA" id="ARBA00022737"/>
    </source>
</evidence>
<dbReference type="PROSITE" id="PS50279">
    <property type="entry name" value="BPTI_KUNITZ_2"/>
    <property type="match status" value="1"/>
</dbReference>
<reference evidence="17" key="2">
    <citation type="submission" date="2025-08" db="UniProtKB">
        <authorList>
            <consortium name="Ensembl"/>
        </authorList>
    </citation>
    <scope>IDENTIFICATION</scope>
</reference>
<dbReference type="PANTHER" id="PTHR13723:SF281">
    <property type="entry name" value="PAPILIN"/>
    <property type="match status" value="1"/>
</dbReference>
<evidence type="ECO:0000313" key="18">
    <source>
        <dbReference type="Proteomes" id="UP000694620"/>
    </source>
</evidence>
<feature type="domain" description="Ig-like" evidence="15">
    <location>
        <begin position="1309"/>
        <end position="1394"/>
    </location>
</feature>
<dbReference type="GO" id="GO:0005604">
    <property type="term" value="C:basement membrane"/>
    <property type="evidence" value="ECO:0007669"/>
    <property type="project" value="UniProtKB-ARBA"/>
</dbReference>
<evidence type="ECO:0000256" key="10">
    <source>
        <dbReference type="ARBA" id="ARBA00074534"/>
    </source>
</evidence>
<feature type="compositionally biased region" description="Basic and acidic residues" evidence="12">
    <location>
        <begin position="1025"/>
        <end position="1035"/>
    </location>
</feature>
<dbReference type="PRINTS" id="PR01857">
    <property type="entry name" value="ADAMTSFAMILY"/>
</dbReference>
<evidence type="ECO:0000256" key="12">
    <source>
        <dbReference type="SAM" id="MobiDB-lite"/>
    </source>
</evidence>
<dbReference type="Pfam" id="PF05986">
    <property type="entry name" value="ADAMTS_spacer1"/>
    <property type="match status" value="1"/>
</dbReference>
<feature type="region of interest" description="Disordered" evidence="12">
    <location>
        <begin position="1443"/>
        <end position="1471"/>
    </location>
</feature>
<comment type="subcellular location">
    <subcellularLocation>
        <location evidence="1">Secreted</location>
    </subcellularLocation>
</comment>
<feature type="domain" description="Ig-like" evidence="15">
    <location>
        <begin position="1205"/>
        <end position="1290"/>
    </location>
</feature>
<feature type="disulfide bond" evidence="11">
    <location>
        <begin position="43"/>
        <end position="80"/>
    </location>
</feature>
<dbReference type="Pfam" id="PF13927">
    <property type="entry name" value="Ig_3"/>
    <property type="match status" value="2"/>
</dbReference>
<dbReference type="SMART" id="SM00209">
    <property type="entry name" value="TSP1"/>
    <property type="match status" value="5"/>
</dbReference>
<protein>
    <recommendedName>
        <fullName evidence="10">Papilin</fullName>
    </recommendedName>
</protein>
<dbReference type="GO" id="GO:0030198">
    <property type="term" value="P:extracellular matrix organization"/>
    <property type="evidence" value="ECO:0007669"/>
    <property type="project" value="InterPro"/>
</dbReference>
<dbReference type="Proteomes" id="UP000694620">
    <property type="component" value="Chromosome 16"/>
</dbReference>
<evidence type="ECO:0000256" key="2">
    <source>
        <dbReference type="ARBA" id="ARBA00022525"/>
    </source>
</evidence>
<feature type="domain" description="BPTI/Kunitz inhibitor" evidence="14">
    <location>
        <begin position="761"/>
        <end position="811"/>
    </location>
</feature>
<dbReference type="PRINTS" id="PR00759">
    <property type="entry name" value="BASICPTASE"/>
</dbReference>
<evidence type="ECO:0000256" key="9">
    <source>
        <dbReference type="ARBA" id="ARBA00061693"/>
    </source>
</evidence>
<comment type="similarity">
    <text evidence="9">Belongs to the papilin family.</text>
</comment>
<dbReference type="Gene3D" id="2.60.40.10">
    <property type="entry name" value="Immunoglobulins"/>
    <property type="match status" value="3"/>
</dbReference>
<organism evidence="17 18">
    <name type="scientific">Erpetoichthys calabaricus</name>
    <name type="common">Rope fish</name>
    <name type="synonym">Calamoichthys calabaricus</name>
    <dbReference type="NCBI Taxonomy" id="27687"/>
    <lineage>
        <taxon>Eukaryota</taxon>
        <taxon>Metazoa</taxon>
        <taxon>Chordata</taxon>
        <taxon>Craniata</taxon>
        <taxon>Vertebrata</taxon>
        <taxon>Euteleostomi</taxon>
        <taxon>Actinopterygii</taxon>
        <taxon>Polypteriformes</taxon>
        <taxon>Polypteridae</taxon>
        <taxon>Erpetoichthys</taxon>
    </lineage>
</organism>
<dbReference type="InterPro" id="IPR010909">
    <property type="entry name" value="PLAC"/>
</dbReference>
<proteinExistence type="inferred from homology"/>
<feature type="compositionally biased region" description="Polar residues" evidence="12">
    <location>
        <begin position="853"/>
        <end position="867"/>
    </location>
</feature>
<dbReference type="InterPro" id="IPR000884">
    <property type="entry name" value="TSP1_rpt"/>
</dbReference>
<reference evidence="17" key="1">
    <citation type="submission" date="2021-06" db="EMBL/GenBank/DDBJ databases">
        <authorList>
            <consortium name="Wellcome Sanger Institute Data Sharing"/>
        </authorList>
    </citation>
    <scope>NUCLEOTIDE SEQUENCE [LARGE SCALE GENOMIC DNA]</scope>
</reference>
<feature type="compositionally biased region" description="Polar residues" evidence="12">
    <location>
        <begin position="970"/>
        <end position="984"/>
    </location>
</feature>
<dbReference type="GeneTree" id="ENSGT00940000156891"/>
<feature type="compositionally biased region" description="Polar residues" evidence="12">
    <location>
        <begin position="1054"/>
        <end position="1065"/>
    </location>
</feature>
<evidence type="ECO:0000256" key="6">
    <source>
        <dbReference type="ARBA" id="ARBA00022900"/>
    </source>
</evidence>
<dbReference type="InterPro" id="IPR036383">
    <property type="entry name" value="TSP1_rpt_sf"/>
</dbReference>
<feature type="signal peptide" evidence="13">
    <location>
        <begin position="1"/>
        <end position="19"/>
    </location>
</feature>
<feature type="region of interest" description="Disordered" evidence="12">
    <location>
        <begin position="1194"/>
        <end position="1214"/>
    </location>
</feature>
<dbReference type="InterPro" id="IPR013098">
    <property type="entry name" value="Ig_I-set"/>
</dbReference>
<dbReference type="InterPro" id="IPR007110">
    <property type="entry name" value="Ig-like_dom"/>
</dbReference>
<dbReference type="PROSITE" id="PS00280">
    <property type="entry name" value="BPTI_KUNITZ_1"/>
    <property type="match status" value="1"/>
</dbReference>
<dbReference type="CDD" id="cd22635">
    <property type="entry name" value="Kunitz_papilin"/>
    <property type="match status" value="1"/>
</dbReference>
<keyword evidence="7 11" id="KW-1015">Disulfide bond</keyword>
<dbReference type="Ensembl" id="ENSECRT00000027887.1">
    <property type="protein sequence ID" value="ENSECRP00000027313.1"/>
    <property type="gene ID" value="ENSECRG00000018459.1"/>
</dbReference>
<evidence type="ECO:0000259" key="15">
    <source>
        <dbReference type="PROSITE" id="PS50835"/>
    </source>
</evidence>
<keyword evidence="18" id="KW-1185">Reference proteome</keyword>
<evidence type="ECO:0000256" key="8">
    <source>
        <dbReference type="ARBA" id="ARBA00023319"/>
    </source>
</evidence>
<evidence type="ECO:0000259" key="16">
    <source>
        <dbReference type="PROSITE" id="PS50900"/>
    </source>
</evidence>
<evidence type="ECO:0000256" key="7">
    <source>
        <dbReference type="ARBA" id="ARBA00023157"/>
    </source>
</evidence>
<dbReference type="InterPro" id="IPR013273">
    <property type="entry name" value="ADAMTS/ADAMTS-like"/>
</dbReference>
<dbReference type="GO" id="GO:0006508">
    <property type="term" value="P:proteolysis"/>
    <property type="evidence" value="ECO:0007669"/>
    <property type="project" value="TreeGrafter"/>
</dbReference>
<keyword evidence="8" id="KW-0393">Immunoglobulin domain</keyword>
<feature type="region of interest" description="Disordered" evidence="12">
    <location>
        <begin position="965"/>
        <end position="984"/>
    </location>
</feature>
<dbReference type="PROSITE" id="PS50092">
    <property type="entry name" value="TSP1"/>
    <property type="match status" value="5"/>
</dbReference>
<dbReference type="PROSITE" id="PS50835">
    <property type="entry name" value="IG_LIKE"/>
    <property type="match status" value="3"/>
</dbReference>
<keyword evidence="6" id="KW-0722">Serine protease inhibitor</keyword>
<dbReference type="FunFam" id="2.60.120.830:FF:000001">
    <property type="entry name" value="A disintegrin and metalloproteinase with thrombospondin motifs 1"/>
    <property type="match status" value="1"/>
</dbReference>
<dbReference type="SMART" id="SM00408">
    <property type="entry name" value="IGc2"/>
    <property type="match status" value="3"/>
</dbReference>
<dbReference type="SMART" id="SM00131">
    <property type="entry name" value="KU"/>
    <property type="match status" value="1"/>
</dbReference>
<dbReference type="InterPro" id="IPR010294">
    <property type="entry name" value="ADAMTS_spacer1"/>
</dbReference>
<feature type="compositionally biased region" description="Polar residues" evidence="12">
    <location>
        <begin position="698"/>
        <end position="722"/>
    </location>
</feature>
<dbReference type="CDD" id="cd00096">
    <property type="entry name" value="Ig"/>
    <property type="match status" value="2"/>
</dbReference>
<evidence type="ECO:0000256" key="13">
    <source>
        <dbReference type="SAM" id="SignalP"/>
    </source>
</evidence>
<evidence type="ECO:0000256" key="1">
    <source>
        <dbReference type="ARBA" id="ARBA00004613"/>
    </source>
</evidence>
<dbReference type="Pfam" id="PF19030">
    <property type="entry name" value="TSP1_ADAMTS"/>
    <property type="match status" value="4"/>
</dbReference>
<evidence type="ECO:0000256" key="4">
    <source>
        <dbReference type="ARBA" id="ARBA00022729"/>
    </source>
</evidence>
<dbReference type="InterPro" id="IPR036880">
    <property type="entry name" value="Kunitz_BPTI_sf"/>
</dbReference>
<dbReference type="SUPFAM" id="SSF57362">
    <property type="entry name" value="BPTI-like"/>
    <property type="match status" value="1"/>
</dbReference>
<evidence type="ECO:0000256" key="11">
    <source>
        <dbReference type="PIRSR" id="PIRSR613273-3"/>
    </source>
</evidence>
<dbReference type="SUPFAM" id="SSF82895">
    <property type="entry name" value="TSP-1 type 1 repeat"/>
    <property type="match status" value="5"/>
</dbReference>
<keyword evidence="4 13" id="KW-0732">Signal</keyword>
<dbReference type="InterPro" id="IPR003598">
    <property type="entry name" value="Ig_sub2"/>
</dbReference>
<dbReference type="FunFam" id="2.20.100.10:FF:000005">
    <property type="entry name" value="ADAM metallopeptidase with thrombospondin type 1 motif 9"/>
    <property type="match status" value="4"/>
</dbReference>
<dbReference type="InterPro" id="IPR020901">
    <property type="entry name" value="Prtase_inh_Kunz-CS"/>
</dbReference>
<evidence type="ECO:0000256" key="3">
    <source>
        <dbReference type="ARBA" id="ARBA00022690"/>
    </source>
</evidence>
<name>A0A8C4T6Z2_ERPCA</name>
<dbReference type="InterPro" id="IPR036179">
    <property type="entry name" value="Ig-like_dom_sf"/>
</dbReference>
<dbReference type="PANTHER" id="PTHR13723">
    <property type="entry name" value="ADAMTS A DISINTEGRIN AND METALLOPROTEASE WITH THROMBOSPONDIN MOTIFS PROTEASE"/>
    <property type="match status" value="1"/>
</dbReference>
<dbReference type="Gene3D" id="2.60.120.830">
    <property type="match status" value="1"/>
</dbReference>
<dbReference type="Pfam" id="PF00014">
    <property type="entry name" value="Kunitz_BPTI"/>
    <property type="match status" value="1"/>
</dbReference>
<dbReference type="Pfam" id="PF07679">
    <property type="entry name" value="I-set"/>
    <property type="match status" value="1"/>
</dbReference>
<dbReference type="SUPFAM" id="SSF48726">
    <property type="entry name" value="Immunoglobulin"/>
    <property type="match status" value="3"/>
</dbReference>
<dbReference type="Pfam" id="PF00090">
    <property type="entry name" value="TSP_1"/>
    <property type="match status" value="1"/>
</dbReference>
<feature type="disulfide bond" evidence="11">
    <location>
        <begin position="39"/>
        <end position="75"/>
    </location>
</feature>
<keyword evidence="5" id="KW-0677">Repeat</keyword>
<dbReference type="Gene3D" id="4.10.410.10">
    <property type="entry name" value="Pancreatic trypsin inhibitor Kunitz domain"/>
    <property type="match status" value="1"/>
</dbReference>
<dbReference type="FunFam" id="4.10.410.10:FF:000017">
    <property type="entry name" value="papilin isoform X2"/>
    <property type="match status" value="1"/>
</dbReference>
<sequence>MKVFCFLLIAYLMPLLVYSVPKVKRQTDYWGPWGEWGECSRTCGRGIIVRQRHCYSQRTDGGSSCVGPVRNFRTCNIQDCPEGSRDFREEQCSKYDGVNFQGKHYKWLPYYGAPNKCELNCIPKGENFYYHHREAVLDGTPCEPGKRDICVEGVCKQLGCDNMLDSNQKEDQCLECGGVGKSCYPVQGTFEVADLPKGYNQMFIIPVGAMSIRIREVVPTRNFLAIKNVRGEYYLNGHWVIDFPRAAHIAGTVLHYERGAEGDLAPETIWGRGPTTEPLAVELISQEPNKKVEYEYYLPLQSQRQGYFWSFGSWSECSKECGAGYQARLVFCTIDNEAYPDYLCAHLPRPASNRTCNVQACPQTRRMAYLYLPQVWKQHRHQRSGVYSWKTGEWSTCSTSCDGGTQTRTVFCLIHDTSGSRVVEDAQCQAFSSRPHTQQACNFRQCATWSVGEWSECSVTCGEGEQTRPVVCTSSQGSRIQDFACLSLHKPAVTQICETQACTTEISWHIGDWGLCSKSCSSGLRERQVICADRDRNFYSSELCSDVERPPTVETCNAQPCYLSQQVPSMPDPRGYDNTRHGILVPYIPSESSTVYRRTERRESVGGTKVEEERRRNNLPYRWDYHPQSRQDSSLNPDRGCVHSQHGCCPDGLTPARGPQWWGCPGYNCAQTRYGCCPDGHTAAAGPNQAGCHRYAGDSNNGGTRPSSNTDPPSHSQTQRTPSDVCRSAPFGCCFDNDVPATGPNGEGCHQQPSNSYPLHCLLPSANGPCADWTIRWYFIPSAGGCNRFWYGGCQGNRNNFQSEKACLKECKPQGENVGLDYGSHFTRQLHPVAGRGQDIMAQTVNLGKGVSSDRSQQRLAVQSGQETPRGDTWTVSRDEHAPSSTSLVNSQNNHKVLTVYHRGDPLLTIEKNLDSRVSSYANGKGQTEVSLASKGQSMGVDGNNNRRFYDRESRVNFVKGQHRLIHGGSQKTPSPTNSNHGSKITDVLSTRQFPFDQDNPRVSTSNQQGRSSPVFSQVITSRPEVAKHPEKSREEVEEEDDSGAKDDRHNGQPARTETSLQSQVGVVHGRSNAAVDYRNTPKVQRLSIDKSGPSSVTGRPGQMVRLPCRFSASSSVNVEWRKDSHPIPSSRYAQEPDGTLVIDPLTAQDSGWLMCVISDGRERDHHFIHLSVSEDARPTVLPSKQQGSSFVSGQAVDLSPQNTPSVVPRPSHQGSHRLIIDKSGPSTVAGRPGQTVKLPCKIPSSSDVIVEWKKNGHLLKSPRQTQQSDGSLIISQLRSEDAGSYSCSAYRGKERDFLQLQLKVHGDLKITVAPNNVQVSEGSSTQLPCVVSGNNVNIQWSRNGAPVRPDGRHVLVSPDGSLILNNVKPADEGAYTCNAYTGSYSVSASAEIKVMKPSQQVLPSSVSNHFCIDQPDLANCDLIVYAKLCNNEYYSSFCCASCSRPSPRSRKHTEDGGKHAEEQTETSERV</sequence>
<keyword evidence="3" id="KW-0646">Protease inhibitor</keyword>
<evidence type="ECO:0000313" key="17">
    <source>
        <dbReference type="Ensembl" id="ENSECRP00000027313.1"/>
    </source>
</evidence>
<dbReference type="InterPro" id="IPR045371">
    <property type="entry name" value="ADAMTS_CR_3"/>
</dbReference>
<feature type="compositionally biased region" description="Polar residues" evidence="12">
    <location>
        <begin position="1001"/>
        <end position="1021"/>
    </location>
</feature>
<dbReference type="SMART" id="SM00409">
    <property type="entry name" value="IG"/>
    <property type="match status" value="3"/>
</dbReference>
<feature type="domain" description="Ig-like" evidence="15">
    <location>
        <begin position="1082"/>
        <end position="1174"/>
    </location>
</feature>
<dbReference type="GO" id="GO:0005576">
    <property type="term" value="C:extracellular region"/>
    <property type="evidence" value="ECO:0007669"/>
    <property type="project" value="UniProtKB-SubCell"/>
</dbReference>
<dbReference type="GO" id="GO:0004867">
    <property type="term" value="F:serine-type endopeptidase inhibitor activity"/>
    <property type="evidence" value="ECO:0007669"/>
    <property type="project" value="UniProtKB-KW"/>
</dbReference>
<dbReference type="InterPro" id="IPR050439">
    <property type="entry name" value="ADAMTS_ADAMTS-like"/>
</dbReference>
<reference evidence="17" key="3">
    <citation type="submission" date="2025-09" db="UniProtKB">
        <authorList>
            <consortium name="Ensembl"/>
        </authorList>
    </citation>
    <scope>IDENTIFICATION</scope>
</reference>
<feature type="compositionally biased region" description="Basic and acidic residues" evidence="12">
    <location>
        <begin position="1453"/>
        <end position="1471"/>
    </location>
</feature>
<evidence type="ECO:0000259" key="14">
    <source>
        <dbReference type="PROSITE" id="PS50279"/>
    </source>
</evidence>
<feature type="domain" description="PLAC" evidence="16">
    <location>
        <begin position="1408"/>
        <end position="1447"/>
    </location>
</feature>